<organism evidence="1 2">
    <name type="scientific">Colletotrichum godetiae</name>
    <dbReference type="NCBI Taxonomy" id="1209918"/>
    <lineage>
        <taxon>Eukaryota</taxon>
        <taxon>Fungi</taxon>
        <taxon>Dikarya</taxon>
        <taxon>Ascomycota</taxon>
        <taxon>Pezizomycotina</taxon>
        <taxon>Sordariomycetes</taxon>
        <taxon>Hypocreomycetidae</taxon>
        <taxon>Glomerellales</taxon>
        <taxon>Glomerellaceae</taxon>
        <taxon>Colletotrichum</taxon>
        <taxon>Colletotrichum acutatum species complex</taxon>
    </lineage>
</organism>
<dbReference type="EMBL" id="JAHMHR010000029">
    <property type="protein sequence ID" value="KAK1673731.1"/>
    <property type="molecule type" value="Genomic_DNA"/>
</dbReference>
<name>A0AAJ0ERA8_9PEZI</name>
<dbReference type="Proteomes" id="UP001224890">
    <property type="component" value="Unassembled WGS sequence"/>
</dbReference>
<sequence>MIASWATILPVGTAIGVGPSLSARGMILYISHYLDNPSSSLSDYTPHPTLTPRITSQLAPTRAVLYVVTAISAYQTTLQAAYARPPRNGKAPIPCYCFCFCEPPPQRT</sequence>
<comment type="caution">
    <text evidence="1">The sequence shown here is derived from an EMBL/GenBank/DDBJ whole genome shotgun (WGS) entry which is preliminary data.</text>
</comment>
<evidence type="ECO:0000313" key="1">
    <source>
        <dbReference type="EMBL" id="KAK1673731.1"/>
    </source>
</evidence>
<gene>
    <name evidence="1" type="ORF">BDP55DRAFT_197824</name>
</gene>
<reference evidence="1" key="1">
    <citation type="submission" date="2021-06" db="EMBL/GenBank/DDBJ databases">
        <title>Comparative genomics, transcriptomics and evolutionary studies reveal genomic signatures of adaptation to plant cell wall in hemibiotrophic fungi.</title>
        <authorList>
            <consortium name="DOE Joint Genome Institute"/>
            <person name="Baroncelli R."/>
            <person name="Diaz J.F."/>
            <person name="Benocci T."/>
            <person name="Peng M."/>
            <person name="Battaglia E."/>
            <person name="Haridas S."/>
            <person name="Andreopoulos W."/>
            <person name="Labutti K."/>
            <person name="Pangilinan J."/>
            <person name="Floch G.L."/>
            <person name="Makela M.R."/>
            <person name="Henrissat B."/>
            <person name="Grigoriev I.V."/>
            <person name="Crouch J.A."/>
            <person name="De Vries R.P."/>
            <person name="Sukno S.A."/>
            <person name="Thon M.R."/>
        </authorList>
    </citation>
    <scope>NUCLEOTIDE SEQUENCE</scope>
    <source>
        <strain evidence="1">CBS 193.32</strain>
    </source>
</reference>
<dbReference type="RefSeq" id="XP_060427734.1">
    <property type="nucleotide sequence ID" value="XM_060565927.1"/>
</dbReference>
<keyword evidence="2" id="KW-1185">Reference proteome</keyword>
<dbReference type="AlphaFoldDB" id="A0AAJ0ERA8"/>
<proteinExistence type="predicted"/>
<dbReference type="GeneID" id="85450453"/>
<evidence type="ECO:0000313" key="2">
    <source>
        <dbReference type="Proteomes" id="UP001224890"/>
    </source>
</evidence>
<accession>A0AAJ0ERA8</accession>
<protein>
    <submittedName>
        <fullName evidence="1">Uncharacterized protein</fullName>
    </submittedName>
</protein>